<evidence type="ECO:0000256" key="3">
    <source>
        <dbReference type="ARBA" id="ARBA00007931"/>
    </source>
</evidence>
<keyword evidence="4 7" id="KW-0812">Transmembrane</keyword>
<feature type="transmembrane region" description="Helical" evidence="7">
    <location>
        <begin position="110"/>
        <end position="130"/>
    </location>
</feature>
<feature type="transmembrane region" description="Helical" evidence="7">
    <location>
        <begin position="66"/>
        <end position="83"/>
    </location>
</feature>
<comment type="caution">
    <text evidence="9">The sequence shown here is derived from an EMBL/GenBank/DDBJ whole genome shotgun (WGS) entry which is preliminary data.</text>
</comment>
<evidence type="ECO:0000256" key="4">
    <source>
        <dbReference type="ARBA" id="ARBA00022692"/>
    </source>
</evidence>
<dbReference type="RefSeq" id="WP_061854225.1">
    <property type="nucleotide sequence ID" value="NZ_JAIEWX010000002.1"/>
</dbReference>
<sequence length="326" mass="38746">MKIVLSNIFQNIMLYEFAFIMFIITSYILGNDIFILISNLLFFSILTIMIHELGHFLIGKITGMKLYMISLVLFIFVKNKFYYNYPFFLALGVTNMYKEDWTKGVKTRDLLWYILGGPLFNLITIIVTYLSKFLFESSNLDYFIILNIAVLVMTGSPIIKENDGYYLFDLIKKKKKSNFYKAYLKNSLLLSEKINIYNHQKLFFSISDAFSWNVVYLHGKITNKTMSYEMKQNYNTKYEKNIIDFYLVCLGYKSKHTFEFKSISPVYGKCIYYLKKYIQHNEIKYLTLARKNKDSILDNHQMALIEYIIKKSEECIMKNKKYLCEI</sequence>
<name>A0A151A3J1_9STAP</name>
<proteinExistence type="inferred from homology"/>
<dbReference type="InterPro" id="IPR008915">
    <property type="entry name" value="Peptidase_M50"/>
</dbReference>
<evidence type="ECO:0000256" key="6">
    <source>
        <dbReference type="ARBA" id="ARBA00023136"/>
    </source>
</evidence>
<comment type="cofactor">
    <cofactor evidence="1">
        <name>Zn(2+)</name>
        <dbReference type="ChEBI" id="CHEBI:29105"/>
    </cofactor>
</comment>
<dbReference type="Pfam" id="PF02163">
    <property type="entry name" value="Peptidase_M50"/>
    <property type="match status" value="1"/>
</dbReference>
<feature type="transmembrane region" description="Helical" evidence="7">
    <location>
        <begin position="35"/>
        <end position="54"/>
    </location>
</feature>
<accession>A0A151A3J1</accession>
<dbReference type="AlphaFoldDB" id="A0A151A3J1"/>
<organism evidence="9 10">
    <name type="scientific">Staphylococcus kloosii</name>
    <dbReference type="NCBI Taxonomy" id="29384"/>
    <lineage>
        <taxon>Bacteria</taxon>
        <taxon>Bacillati</taxon>
        <taxon>Bacillota</taxon>
        <taxon>Bacilli</taxon>
        <taxon>Bacillales</taxon>
        <taxon>Staphylococcaceae</taxon>
        <taxon>Staphylococcus</taxon>
    </lineage>
</organism>
<evidence type="ECO:0000256" key="5">
    <source>
        <dbReference type="ARBA" id="ARBA00022989"/>
    </source>
</evidence>
<feature type="transmembrane region" description="Helical" evidence="7">
    <location>
        <begin position="142"/>
        <end position="159"/>
    </location>
</feature>
<dbReference type="Proteomes" id="UP000075418">
    <property type="component" value="Unassembled WGS sequence"/>
</dbReference>
<feature type="transmembrane region" description="Helical" evidence="7">
    <location>
        <begin position="12"/>
        <end position="29"/>
    </location>
</feature>
<gene>
    <name evidence="9" type="ORF">A0131_04190</name>
</gene>
<keyword evidence="6 7" id="KW-0472">Membrane</keyword>
<evidence type="ECO:0000313" key="9">
    <source>
        <dbReference type="EMBL" id="KYH14001.1"/>
    </source>
</evidence>
<evidence type="ECO:0000259" key="8">
    <source>
        <dbReference type="Pfam" id="PF02163"/>
    </source>
</evidence>
<evidence type="ECO:0000313" key="10">
    <source>
        <dbReference type="Proteomes" id="UP000075418"/>
    </source>
</evidence>
<feature type="domain" description="Peptidase M50" evidence="8">
    <location>
        <begin position="46"/>
        <end position="215"/>
    </location>
</feature>
<comment type="subcellular location">
    <subcellularLocation>
        <location evidence="2">Membrane</location>
        <topology evidence="2">Multi-pass membrane protein</topology>
    </subcellularLocation>
</comment>
<dbReference type="EMBL" id="LUGM01000002">
    <property type="protein sequence ID" value="KYH14001.1"/>
    <property type="molecule type" value="Genomic_DNA"/>
</dbReference>
<comment type="similarity">
    <text evidence="3">Belongs to the peptidase M50B family.</text>
</comment>
<protein>
    <recommendedName>
        <fullName evidence="8">Peptidase M50 domain-containing protein</fullName>
    </recommendedName>
</protein>
<evidence type="ECO:0000256" key="2">
    <source>
        <dbReference type="ARBA" id="ARBA00004141"/>
    </source>
</evidence>
<dbReference type="GO" id="GO:0016020">
    <property type="term" value="C:membrane"/>
    <property type="evidence" value="ECO:0007669"/>
    <property type="project" value="UniProtKB-SubCell"/>
</dbReference>
<keyword evidence="5 7" id="KW-1133">Transmembrane helix</keyword>
<evidence type="ECO:0000256" key="7">
    <source>
        <dbReference type="SAM" id="Phobius"/>
    </source>
</evidence>
<reference evidence="9 10" key="1">
    <citation type="submission" date="2016-02" db="EMBL/GenBank/DDBJ databases">
        <title>Draft genome sequence of hydrocarbon degrading Staphylococcus saprophyticus Strain CNV2, isolated from crude-oil contaminated soil from Noonmati Oil Refinery, Guwahati, Assam, India.</title>
        <authorList>
            <person name="Mukherjee A."/>
            <person name="Chettri B."/>
            <person name="Langpoklakpam J."/>
            <person name="Singh A.K."/>
            <person name="Chattopadhyay D.J."/>
        </authorList>
    </citation>
    <scope>NUCLEOTIDE SEQUENCE [LARGE SCALE GENOMIC DNA]</scope>
    <source>
        <strain evidence="9 10">CNV2</strain>
    </source>
</reference>
<dbReference type="GO" id="GO:0006508">
    <property type="term" value="P:proteolysis"/>
    <property type="evidence" value="ECO:0007669"/>
    <property type="project" value="InterPro"/>
</dbReference>
<evidence type="ECO:0000256" key="1">
    <source>
        <dbReference type="ARBA" id="ARBA00001947"/>
    </source>
</evidence>